<reference evidence="3 4" key="1">
    <citation type="submission" date="2014-04" db="EMBL/GenBank/DDBJ databases">
        <authorList>
            <consortium name="DOE Joint Genome Institute"/>
            <person name="Kuo A."/>
            <person name="Tarkka M."/>
            <person name="Buscot F."/>
            <person name="Kohler A."/>
            <person name="Nagy L.G."/>
            <person name="Floudas D."/>
            <person name="Copeland A."/>
            <person name="Barry K.W."/>
            <person name="Cichocki N."/>
            <person name="Veneault-Fourrey C."/>
            <person name="LaButti K."/>
            <person name="Lindquist E.A."/>
            <person name="Lipzen A."/>
            <person name="Lundell T."/>
            <person name="Morin E."/>
            <person name="Murat C."/>
            <person name="Sun H."/>
            <person name="Tunlid A."/>
            <person name="Henrissat B."/>
            <person name="Grigoriev I.V."/>
            <person name="Hibbett D.S."/>
            <person name="Martin F."/>
            <person name="Nordberg H.P."/>
            <person name="Cantor M.N."/>
            <person name="Hua S.X."/>
        </authorList>
    </citation>
    <scope>NUCLEOTIDE SEQUENCE [LARGE SCALE GENOMIC DNA]</scope>
    <source>
        <strain evidence="3 4">F 1598</strain>
    </source>
</reference>
<feature type="compositionally biased region" description="Polar residues" evidence="2">
    <location>
        <begin position="210"/>
        <end position="233"/>
    </location>
</feature>
<reference evidence="4" key="2">
    <citation type="submission" date="2015-01" db="EMBL/GenBank/DDBJ databases">
        <title>Evolutionary Origins and Diversification of the Mycorrhizal Mutualists.</title>
        <authorList>
            <consortium name="DOE Joint Genome Institute"/>
            <consortium name="Mycorrhizal Genomics Consortium"/>
            <person name="Kohler A."/>
            <person name="Kuo A."/>
            <person name="Nagy L.G."/>
            <person name="Floudas D."/>
            <person name="Copeland A."/>
            <person name="Barry K.W."/>
            <person name="Cichocki N."/>
            <person name="Veneault-Fourrey C."/>
            <person name="LaButti K."/>
            <person name="Lindquist E.A."/>
            <person name="Lipzen A."/>
            <person name="Lundell T."/>
            <person name="Morin E."/>
            <person name="Murat C."/>
            <person name="Riley R."/>
            <person name="Ohm R."/>
            <person name="Sun H."/>
            <person name="Tunlid A."/>
            <person name="Henrissat B."/>
            <person name="Grigoriev I.V."/>
            <person name="Hibbett D.S."/>
            <person name="Martin F."/>
        </authorList>
    </citation>
    <scope>NUCLEOTIDE SEQUENCE [LARGE SCALE GENOMIC DNA]</scope>
    <source>
        <strain evidence="4">F 1598</strain>
    </source>
</reference>
<proteinExistence type="predicted"/>
<dbReference type="Proteomes" id="UP000054166">
    <property type="component" value="Unassembled WGS sequence"/>
</dbReference>
<evidence type="ECO:0000313" key="3">
    <source>
        <dbReference type="EMBL" id="KIM90094.1"/>
    </source>
</evidence>
<dbReference type="AlphaFoldDB" id="A0A0C3GEK7"/>
<dbReference type="OrthoDB" id="3246510at2759"/>
<protein>
    <submittedName>
        <fullName evidence="3">Uncharacterized protein</fullName>
    </submittedName>
</protein>
<keyword evidence="4" id="KW-1185">Reference proteome</keyword>
<evidence type="ECO:0000256" key="1">
    <source>
        <dbReference type="SAM" id="Coils"/>
    </source>
</evidence>
<feature type="region of interest" description="Disordered" evidence="2">
    <location>
        <begin position="75"/>
        <end position="104"/>
    </location>
</feature>
<dbReference type="EMBL" id="KN832973">
    <property type="protein sequence ID" value="KIM90094.1"/>
    <property type="molecule type" value="Genomic_DNA"/>
</dbReference>
<gene>
    <name evidence="3" type="ORF">PILCRDRAFT_171861</name>
</gene>
<feature type="region of interest" description="Disordered" evidence="2">
    <location>
        <begin position="35"/>
        <end position="61"/>
    </location>
</feature>
<keyword evidence="1" id="KW-0175">Coiled coil</keyword>
<dbReference type="STRING" id="765440.A0A0C3GEK7"/>
<feature type="region of interest" description="Disordered" evidence="2">
    <location>
        <begin position="130"/>
        <end position="256"/>
    </location>
</feature>
<feature type="compositionally biased region" description="Polar residues" evidence="2">
    <location>
        <begin position="78"/>
        <end position="104"/>
    </location>
</feature>
<dbReference type="HOGENOM" id="CLU_325436_0_0_1"/>
<accession>A0A0C3GEK7</accession>
<organism evidence="3 4">
    <name type="scientific">Piloderma croceum (strain F 1598)</name>
    <dbReference type="NCBI Taxonomy" id="765440"/>
    <lineage>
        <taxon>Eukaryota</taxon>
        <taxon>Fungi</taxon>
        <taxon>Dikarya</taxon>
        <taxon>Basidiomycota</taxon>
        <taxon>Agaricomycotina</taxon>
        <taxon>Agaricomycetes</taxon>
        <taxon>Agaricomycetidae</taxon>
        <taxon>Atheliales</taxon>
        <taxon>Atheliaceae</taxon>
        <taxon>Piloderma</taxon>
    </lineage>
</organism>
<dbReference type="SUPFAM" id="SSF57997">
    <property type="entry name" value="Tropomyosin"/>
    <property type="match status" value="1"/>
</dbReference>
<evidence type="ECO:0000256" key="2">
    <source>
        <dbReference type="SAM" id="MobiDB-lite"/>
    </source>
</evidence>
<dbReference type="InParanoid" id="A0A0C3GEK7"/>
<sequence>MDGSSNIPLPSVRTTLSIGRKELPQPKLLPFSIKRQDPIQIRNNSPKPGFFENPNSRVNSSNNDLIQTQSYGLPENGSYKQSIKNSKPFFSSQPHSDPNRRTNSQIARPIFGSHFKVPLKFEENASIHARESSPLGHQAHIPTSDETEVDTRQYSPPSNNRLQHPFPPLIVSSTAPRLSGGQQSAHSNGFALSSSSSSSHPVPNFPESPNDIQFESSHVRASSRASTNESNALSQSHHATPPHPQPHANAYTSNRSRSQSVLMLPLGIEDTEDVNTSAAILTMTNNANLLRIAKFEIAEGKRHVESLESQLDSMKDEKAELARRLDAMKDTAKKAMEASGRRLDELETSFKSLKITSDESGLFVAQVKSSMVDFKQQRKDAADCLKKVEPLLNEDGEYIKGSETKSLVNELQIEYQKTQEVVTMLREKLVAVGGDLVVAKSRVRELEMNLLDDKLSLKKSAETLLGSSREMSEMASYLNKQKHESLDALACAADAEGRLHTANERIVELSQALDHKVEQLTAARGLQLENTNLRNQLDSRDAEIVSLGSTITSINESLSDSRELIQEQKSKLQVLHTTIAFQEQNLKDFEDRTLKAETATSEQLAAIQVLQDRLQGSDAREGAEALKKERLVCERDAAANRVRVLESEAVDARRRIGERDEKLHQANIQYHVLQERFDDQSVTLRITKESNGDLNERLTLAESTHATSISQLQLEVAVVHEQKIAQQDKYDVLNAELKHRQESEAAILANHQAQLSRQDADNKHIVQILEQRAEAAERNLADANAAAQQLRSEIGRKSLEMMIPSVAHKEQIDALEAKLREQDVLFDSLKQRADTISKRYKEGNLNDAEAAFVHSLINKTQALHEQENVSKANELRRVYIFVIRFE</sequence>
<name>A0A0C3GEK7_PILCF</name>
<feature type="compositionally biased region" description="Polar residues" evidence="2">
    <location>
        <begin position="152"/>
        <end position="162"/>
    </location>
</feature>
<feature type="compositionally biased region" description="Polar residues" evidence="2">
    <location>
        <begin position="171"/>
        <end position="192"/>
    </location>
</feature>
<evidence type="ECO:0000313" key="4">
    <source>
        <dbReference type="Proteomes" id="UP000054166"/>
    </source>
</evidence>
<feature type="coiled-coil region" evidence="1">
    <location>
        <begin position="628"/>
        <end position="655"/>
    </location>
</feature>
<feature type="coiled-coil region" evidence="1">
    <location>
        <begin position="297"/>
        <end position="338"/>
    </location>
</feature>
<feature type="coiled-coil region" evidence="1">
    <location>
        <begin position="766"/>
        <end position="832"/>
    </location>
</feature>